<dbReference type="RefSeq" id="WP_380051948.1">
    <property type="nucleotide sequence ID" value="NZ_JBHSOH010000042.1"/>
</dbReference>
<evidence type="ECO:0000259" key="2">
    <source>
        <dbReference type="PROSITE" id="PS50937"/>
    </source>
</evidence>
<dbReference type="PANTHER" id="PTHR30204:SF98">
    <property type="entry name" value="HTH-TYPE TRANSCRIPTIONAL REGULATOR ADHR"/>
    <property type="match status" value="1"/>
</dbReference>
<dbReference type="CDD" id="cd01109">
    <property type="entry name" value="HTH_YyaN"/>
    <property type="match status" value="1"/>
</dbReference>
<dbReference type="PANTHER" id="PTHR30204">
    <property type="entry name" value="REDOX-CYCLING DRUG-SENSING TRANSCRIPTIONAL ACTIVATOR SOXR"/>
    <property type="match status" value="1"/>
</dbReference>
<keyword evidence="1" id="KW-0238">DNA-binding</keyword>
<gene>
    <name evidence="3" type="ORF">ACFPQ6_17810</name>
</gene>
<dbReference type="InterPro" id="IPR000551">
    <property type="entry name" value="MerR-type_HTH_dom"/>
</dbReference>
<dbReference type="PRINTS" id="PR00040">
    <property type="entry name" value="HTHMERR"/>
</dbReference>
<name>A0ABW1DPU1_9DEIO</name>
<feature type="domain" description="HTH merR-type" evidence="2">
    <location>
        <begin position="10"/>
        <end position="78"/>
    </location>
</feature>
<evidence type="ECO:0000313" key="4">
    <source>
        <dbReference type="Proteomes" id="UP001595979"/>
    </source>
</evidence>
<dbReference type="SUPFAM" id="SSF46955">
    <property type="entry name" value="Putative DNA-binding domain"/>
    <property type="match status" value="1"/>
</dbReference>
<accession>A0ABW1DPU1</accession>
<dbReference type="Pfam" id="PF13411">
    <property type="entry name" value="MerR_1"/>
    <property type="match status" value="1"/>
</dbReference>
<dbReference type="EMBL" id="JBHSOH010000042">
    <property type="protein sequence ID" value="MFC5850157.1"/>
    <property type="molecule type" value="Genomic_DNA"/>
</dbReference>
<protein>
    <submittedName>
        <fullName evidence="3">MerR family transcriptional regulator</fullName>
    </submittedName>
</protein>
<comment type="caution">
    <text evidence="3">The sequence shown here is derived from an EMBL/GenBank/DDBJ whole genome shotgun (WGS) entry which is preliminary data.</text>
</comment>
<organism evidence="3 4">
    <name type="scientific">Deinococcus petrolearius</name>
    <dbReference type="NCBI Taxonomy" id="1751295"/>
    <lineage>
        <taxon>Bacteria</taxon>
        <taxon>Thermotogati</taxon>
        <taxon>Deinococcota</taxon>
        <taxon>Deinococci</taxon>
        <taxon>Deinococcales</taxon>
        <taxon>Deinococcaceae</taxon>
        <taxon>Deinococcus</taxon>
    </lineage>
</organism>
<dbReference type="Proteomes" id="UP001595979">
    <property type="component" value="Unassembled WGS sequence"/>
</dbReference>
<proteinExistence type="predicted"/>
<dbReference type="InterPro" id="IPR009061">
    <property type="entry name" value="DNA-bd_dom_put_sf"/>
</dbReference>
<evidence type="ECO:0000256" key="1">
    <source>
        <dbReference type="ARBA" id="ARBA00023125"/>
    </source>
</evidence>
<dbReference type="InterPro" id="IPR047057">
    <property type="entry name" value="MerR_fam"/>
</dbReference>
<sequence length="141" mass="15065">MSTAPSLPALLPIREAAALLGVSAHTLRYYEREGLLGVPRAAGGERLYGEAELARLRFLLHLRGTGMGMAGLREYVALTEQGEATVDARRGLLLRHEAAVLARLDALQADLAAVRRKIALYGGAPLPSTLSPATPVLQETR</sequence>
<dbReference type="Gene3D" id="1.10.1660.10">
    <property type="match status" value="1"/>
</dbReference>
<reference evidence="4" key="1">
    <citation type="journal article" date="2019" name="Int. J. Syst. Evol. Microbiol.">
        <title>The Global Catalogue of Microorganisms (GCM) 10K type strain sequencing project: providing services to taxonomists for standard genome sequencing and annotation.</title>
        <authorList>
            <consortium name="The Broad Institute Genomics Platform"/>
            <consortium name="The Broad Institute Genome Sequencing Center for Infectious Disease"/>
            <person name="Wu L."/>
            <person name="Ma J."/>
        </authorList>
    </citation>
    <scope>NUCLEOTIDE SEQUENCE [LARGE SCALE GENOMIC DNA]</scope>
    <source>
        <strain evidence="4">CGMCC 1.15053</strain>
    </source>
</reference>
<dbReference type="PROSITE" id="PS50937">
    <property type="entry name" value="HTH_MERR_2"/>
    <property type="match status" value="1"/>
</dbReference>
<dbReference type="SMART" id="SM00422">
    <property type="entry name" value="HTH_MERR"/>
    <property type="match status" value="1"/>
</dbReference>
<evidence type="ECO:0000313" key="3">
    <source>
        <dbReference type="EMBL" id="MFC5850157.1"/>
    </source>
</evidence>
<keyword evidence="4" id="KW-1185">Reference proteome</keyword>